<gene>
    <name evidence="2" type="ORF">Q31b_10900</name>
</gene>
<proteinExistence type="predicted"/>
<dbReference type="Proteomes" id="UP000315471">
    <property type="component" value="Unassembled WGS sequence"/>
</dbReference>
<feature type="transmembrane region" description="Helical" evidence="1">
    <location>
        <begin position="9"/>
        <end position="28"/>
    </location>
</feature>
<keyword evidence="1" id="KW-0472">Membrane</keyword>
<dbReference type="EMBL" id="SJPY01000001">
    <property type="protein sequence ID" value="TWU45914.1"/>
    <property type="molecule type" value="Genomic_DNA"/>
</dbReference>
<protein>
    <submittedName>
        <fullName evidence="2">Uncharacterized protein</fullName>
    </submittedName>
</protein>
<accession>A0A5C6EBW0</accession>
<feature type="transmembrane region" description="Helical" evidence="1">
    <location>
        <begin position="34"/>
        <end position="53"/>
    </location>
</feature>
<dbReference type="RefSeq" id="WP_197170952.1">
    <property type="nucleotide sequence ID" value="NZ_SJPY01000001.1"/>
</dbReference>
<keyword evidence="3" id="KW-1185">Reference proteome</keyword>
<keyword evidence="1" id="KW-1133">Transmembrane helix</keyword>
<comment type="caution">
    <text evidence="2">The sequence shown here is derived from an EMBL/GenBank/DDBJ whole genome shotgun (WGS) entry which is preliminary data.</text>
</comment>
<sequence>MTKETYRSIGAIVGITIGVFAMWLLNFGGLVPGFFFGAGGAVVGGISGERIFARMNRP</sequence>
<name>A0A5C6EBW0_9BACT</name>
<organism evidence="2 3">
    <name type="scientific">Novipirellula aureliae</name>
    <dbReference type="NCBI Taxonomy" id="2527966"/>
    <lineage>
        <taxon>Bacteria</taxon>
        <taxon>Pseudomonadati</taxon>
        <taxon>Planctomycetota</taxon>
        <taxon>Planctomycetia</taxon>
        <taxon>Pirellulales</taxon>
        <taxon>Pirellulaceae</taxon>
        <taxon>Novipirellula</taxon>
    </lineage>
</organism>
<keyword evidence="1" id="KW-0812">Transmembrane</keyword>
<dbReference type="AlphaFoldDB" id="A0A5C6EBW0"/>
<evidence type="ECO:0000313" key="2">
    <source>
        <dbReference type="EMBL" id="TWU45914.1"/>
    </source>
</evidence>
<evidence type="ECO:0000313" key="3">
    <source>
        <dbReference type="Proteomes" id="UP000315471"/>
    </source>
</evidence>
<evidence type="ECO:0000256" key="1">
    <source>
        <dbReference type="SAM" id="Phobius"/>
    </source>
</evidence>
<reference evidence="2 3" key="1">
    <citation type="submission" date="2019-02" db="EMBL/GenBank/DDBJ databases">
        <title>Deep-cultivation of Planctomycetes and their phenomic and genomic characterization uncovers novel biology.</title>
        <authorList>
            <person name="Wiegand S."/>
            <person name="Jogler M."/>
            <person name="Boedeker C."/>
            <person name="Pinto D."/>
            <person name="Vollmers J."/>
            <person name="Rivas-Marin E."/>
            <person name="Kohn T."/>
            <person name="Peeters S.H."/>
            <person name="Heuer A."/>
            <person name="Rast P."/>
            <person name="Oberbeckmann S."/>
            <person name="Bunk B."/>
            <person name="Jeske O."/>
            <person name="Meyerdierks A."/>
            <person name="Storesund J.E."/>
            <person name="Kallscheuer N."/>
            <person name="Luecker S."/>
            <person name="Lage O.M."/>
            <person name="Pohl T."/>
            <person name="Merkel B.J."/>
            <person name="Hornburger P."/>
            <person name="Mueller R.-W."/>
            <person name="Bruemmer F."/>
            <person name="Labrenz M."/>
            <person name="Spormann A.M."/>
            <person name="Op Den Camp H."/>
            <person name="Overmann J."/>
            <person name="Amann R."/>
            <person name="Jetten M.S.M."/>
            <person name="Mascher T."/>
            <person name="Medema M.H."/>
            <person name="Devos D.P."/>
            <person name="Kaster A.-K."/>
            <person name="Ovreas L."/>
            <person name="Rohde M."/>
            <person name="Galperin M.Y."/>
            <person name="Jogler C."/>
        </authorList>
    </citation>
    <scope>NUCLEOTIDE SEQUENCE [LARGE SCALE GENOMIC DNA]</scope>
    <source>
        <strain evidence="2 3">Q31b</strain>
    </source>
</reference>